<name>A0AAX6EVD1_IRIPA</name>
<comment type="caution">
    <text evidence="3">The sequence shown here is derived from an EMBL/GenBank/DDBJ whole genome shotgun (WGS) entry which is preliminary data.</text>
</comment>
<evidence type="ECO:0000313" key="6">
    <source>
        <dbReference type="Proteomes" id="UP001140949"/>
    </source>
</evidence>
<keyword evidence="1" id="KW-0472">Membrane</keyword>
<dbReference type="EMBL" id="JANAVB010016197">
    <property type="protein sequence ID" value="KAJ6832132.1"/>
    <property type="molecule type" value="Genomic_DNA"/>
</dbReference>
<proteinExistence type="predicted"/>
<evidence type="ECO:0000313" key="4">
    <source>
        <dbReference type="EMBL" id="KAJ6832131.1"/>
    </source>
</evidence>
<reference evidence="3" key="1">
    <citation type="journal article" date="2023" name="GigaByte">
        <title>Genome assembly of the bearded iris, Iris pallida Lam.</title>
        <authorList>
            <person name="Bruccoleri R.E."/>
            <person name="Oakeley E.J."/>
            <person name="Faust A.M.E."/>
            <person name="Altorfer M."/>
            <person name="Dessus-Babus S."/>
            <person name="Burckhardt D."/>
            <person name="Oertli M."/>
            <person name="Naumann U."/>
            <person name="Petersen F."/>
            <person name="Wong J."/>
        </authorList>
    </citation>
    <scope>NUCLEOTIDE SEQUENCE</scope>
    <source>
        <strain evidence="3">GSM-AAB239-AS_SAM_17_03QT</strain>
    </source>
</reference>
<evidence type="ECO:0000256" key="1">
    <source>
        <dbReference type="SAM" id="Phobius"/>
    </source>
</evidence>
<keyword evidence="1" id="KW-1133">Transmembrane helix</keyword>
<gene>
    <name evidence="2" type="ORF">M6B38_171925</name>
    <name evidence="3" type="ORF">M6B38_171930</name>
    <name evidence="4" type="ORF">M6B38_345710</name>
    <name evidence="5" type="ORF">M6B38_345715</name>
</gene>
<dbReference type="EMBL" id="JANAVB010033732">
    <property type="protein sequence ID" value="KAJ6807973.1"/>
    <property type="molecule type" value="Genomic_DNA"/>
</dbReference>
<evidence type="ECO:0000313" key="5">
    <source>
        <dbReference type="EMBL" id="KAJ6832132.1"/>
    </source>
</evidence>
<reference evidence="3" key="2">
    <citation type="submission" date="2023-04" db="EMBL/GenBank/DDBJ databases">
        <authorList>
            <person name="Bruccoleri R.E."/>
            <person name="Oakeley E.J."/>
            <person name="Faust A.-M."/>
            <person name="Dessus-Babus S."/>
            <person name="Altorfer M."/>
            <person name="Burckhardt D."/>
            <person name="Oertli M."/>
            <person name="Naumann U."/>
            <person name="Petersen F."/>
            <person name="Wong J."/>
        </authorList>
    </citation>
    <scope>NUCLEOTIDE SEQUENCE</scope>
    <source>
        <strain evidence="3">GSM-AAB239-AS_SAM_17_03QT</strain>
        <tissue evidence="3">Leaf</tissue>
    </source>
</reference>
<dbReference type="EMBL" id="JANAVB010016197">
    <property type="protein sequence ID" value="KAJ6832131.1"/>
    <property type="molecule type" value="Genomic_DNA"/>
</dbReference>
<dbReference type="AlphaFoldDB" id="A0AAX6EVD1"/>
<keyword evidence="6" id="KW-1185">Reference proteome</keyword>
<organism evidence="3 6">
    <name type="scientific">Iris pallida</name>
    <name type="common">Sweet iris</name>
    <dbReference type="NCBI Taxonomy" id="29817"/>
    <lineage>
        <taxon>Eukaryota</taxon>
        <taxon>Viridiplantae</taxon>
        <taxon>Streptophyta</taxon>
        <taxon>Embryophyta</taxon>
        <taxon>Tracheophyta</taxon>
        <taxon>Spermatophyta</taxon>
        <taxon>Magnoliopsida</taxon>
        <taxon>Liliopsida</taxon>
        <taxon>Asparagales</taxon>
        <taxon>Iridaceae</taxon>
        <taxon>Iridoideae</taxon>
        <taxon>Irideae</taxon>
        <taxon>Iris</taxon>
    </lineage>
</organism>
<accession>A0AAX6EVD1</accession>
<dbReference type="Proteomes" id="UP001140949">
    <property type="component" value="Unassembled WGS sequence"/>
</dbReference>
<evidence type="ECO:0000313" key="2">
    <source>
        <dbReference type="EMBL" id="KAJ6807972.1"/>
    </source>
</evidence>
<feature type="transmembrane region" description="Helical" evidence="1">
    <location>
        <begin position="12"/>
        <end position="32"/>
    </location>
</feature>
<evidence type="ECO:0000313" key="3">
    <source>
        <dbReference type="EMBL" id="KAJ6807973.1"/>
    </source>
</evidence>
<keyword evidence="1" id="KW-0812">Transmembrane</keyword>
<dbReference type="EMBL" id="JANAVB010033732">
    <property type="protein sequence ID" value="KAJ6807972.1"/>
    <property type="molecule type" value="Genomic_DNA"/>
</dbReference>
<sequence>MYILWILIDDFFFSFLLFVVEGFSGVGLLSRLNCGLYLPVRIRCSCRIRSGAKLWLEHCWTCCGRVLFPVSDVRVGHQGDDVTF</sequence>
<protein>
    <submittedName>
        <fullName evidence="3">CAX-interacting protein 4-like</fullName>
    </submittedName>
</protein>